<dbReference type="Proteomes" id="UP001589609">
    <property type="component" value="Unassembled WGS sequence"/>
</dbReference>
<dbReference type="Pfam" id="PF00874">
    <property type="entry name" value="PRD"/>
    <property type="match status" value="2"/>
</dbReference>
<dbReference type="InterPro" id="IPR002178">
    <property type="entry name" value="PTS_EIIA_type-2_dom"/>
</dbReference>
<dbReference type="CDD" id="cd00211">
    <property type="entry name" value="PTS_IIA_fru"/>
    <property type="match status" value="1"/>
</dbReference>
<evidence type="ECO:0000256" key="5">
    <source>
        <dbReference type="ARBA" id="ARBA00022679"/>
    </source>
</evidence>
<dbReference type="Gene3D" id="3.40.930.10">
    <property type="entry name" value="Mannitol-specific EII, Chain A"/>
    <property type="match status" value="1"/>
</dbReference>
<dbReference type="RefSeq" id="WP_379948712.1">
    <property type="nucleotide sequence ID" value="NZ_JBHMAF010000032.1"/>
</dbReference>
<evidence type="ECO:0000259" key="14">
    <source>
        <dbReference type="PROSITE" id="PS51372"/>
    </source>
</evidence>
<reference evidence="15 16" key="1">
    <citation type="submission" date="2024-09" db="EMBL/GenBank/DDBJ databases">
        <authorList>
            <person name="Sun Q."/>
            <person name="Mori K."/>
        </authorList>
    </citation>
    <scope>NUCLEOTIDE SEQUENCE [LARGE SCALE GENOMIC DNA]</scope>
    <source>
        <strain evidence="15 16">JCM 11201</strain>
    </source>
</reference>
<sequence length="690" mass="80521">MNLDERSSLLLREIIYNPQLKNKDLEEKYGLSRMQISYSFSKINDWLLLNDLPAIKRSKAGFLIVNPEVFSFLKDENQKEKALPNYILTEKERAQLINLFILGKEEILSLIHFSSALKVSKNTALNDLKIAQELIKPYGLKIVYSRQNGYEINGIEFHKRRLLLDTIQTILGMYNGETLIYELISITKEEIQYLHGQLEKIERELNLTFTDEKMNQLPYILAVLIRRIKQGETIESTFYIHYEELSDTKEYQAVELFLSEIKEIPREERLFITLKLLASNISSYDMLTEKIAPELMHALKKMLLLFERNACIALRDKDNLIRLLFIHVKPAYYRIKYHLIVPNPYVEKVDKAFGELHYLVKRSIKPLRDLIGHPIPESEIVYLTMFIGGWLERQGDSIHYKTKALVVCPNGLSVSKLMNNTLQKLFPEFIFLDSLSIREFQQFELDFDIVFSPIILNTNKRLFIVKQLPTEEERLQLRKRVMQELYGYMPSMLSVDEIFRIVSKYSDVKNENKLKKELHSLLEVRQELPHIPNIKKQERLDLANFITAETITIETSVSDWKEAIRIAAKPLLTNESIKQQYIDTIISNYNYDEPYIILGSHVAIPHASPENGVNKTAMSLLSLKEGVYFSERIKVNLIVIIAARDKEHHLRALLQLSELAMSKNDMRKVVNAESKQEIVSIIRNYSEKDM</sequence>
<evidence type="ECO:0000313" key="15">
    <source>
        <dbReference type="EMBL" id="MFB9758437.1"/>
    </source>
</evidence>
<evidence type="ECO:0000256" key="7">
    <source>
        <dbReference type="ARBA" id="ARBA00022777"/>
    </source>
</evidence>
<evidence type="ECO:0000313" key="16">
    <source>
        <dbReference type="Proteomes" id="UP001589609"/>
    </source>
</evidence>
<dbReference type="InterPro" id="IPR007737">
    <property type="entry name" value="Mga_HTH"/>
</dbReference>
<comment type="subcellular location">
    <subcellularLocation>
        <location evidence="1">Cytoplasm</location>
    </subcellularLocation>
</comment>
<dbReference type="CDD" id="cd05568">
    <property type="entry name" value="PTS_IIB_bgl_like"/>
    <property type="match status" value="1"/>
</dbReference>
<proteinExistence type="predicted"/>
<dbReference type="SUPFAM" id="SSF63520">
    <property type="entry name" value="PTS-regulatory domain, PRD"/>
    <property type="match status" value="2"/>
</dbReference>
<comment type="caution">
    <text evidence="15">The sequence shown here is derived from an EMBL/GenBank/DDBJ whole genome shotgun (WGS) entry which is preliminary data.</text>
</comment>
<keyword evidence="16" id="KW-1185">Reference proteome</keyword>
<accession>A0ABV5WDI1</accession>
<dbReference type="EMBL" id="JBHMAF010000032">
    <property type="protein sequence ID" value="MFB9758437.1"/>
    <property type="molecule type" value="Genomic_DNA"/>
</dbReference>
<keyword evidence="5" id="KW-0808">Transferase</keyword>
<keyword evidence="3" id="KW-0963">Cytoplasm</keyword>
<evidence type="ECO:0000256" key="1">
    <source>
        <dbReference type="ARBA" id="ARBA00004496"/>
    </source>
</evidence>
<dbReference type="Pfam" id="PF05043">
    <property type="entry name" value="Mga"/>
    <property type="match status" value="1"/>
</dbReference>
<feature type="domain" description="PRD" evidence="14">
    <location>
        <begin position="290"/>
        <end position="397"/>
    </location>
</feature>
<keyword evidence="6" id="KW-0598">Phosphotransferase system</keyword>
<feature type="domain" description="PTS EIIA type-2" evidence="12">
    <location>
        <begin position="544"/>
        <end position="685"/>
    </location>
</feature>
<dbReference type="InterPro" id="IPR016152">
    <property type="entry name" value="PTrfase/Anion_transptr"/>
</dbReference>
<dbReference type="InterPro" id="IPR051351">
    <property type="entry name" value="Ascorbate-PTS_EIIA_comp"/>
</dbReference>
<dbReference type="InterPro" id="IPR036634">
    <property type="entry name" value="PRD_sf"/>
</dbReference>
<feature type="domain" description="PRD" evidence="14">
    <location>
        <begin position="185"/>
        <end position="286"/>
    </location>
</feature>
<evidence type="ECO:0000256" key="9">
    <source>
        <dbReference type="ARBA" id="ARBA00037387"/>
    </source>
</evidence>
<dbReference type="SUPFAM" id="SSF55804">
    <property type="entry name" value="Phoshotransferase/anion transport protein"/>
    <property type="match status" value="1"/>
</dbReference>
<dbReference type="InterPro" id="IPR011608">
    <property type="entry name" value="PRD"/>
</dbReference>
<keyword evidence="8" id="KW-0010">Activator</keyword>
<protein>
    <recommendedName>
        <fullName evidence="10">Ascorbate-specific PTS system EIIA component</fullName>
    </recommendedName>
    <alternativeName>
        <fullName evidence="11">Ascorbate-specific phosphotransferase enzyme IIA component</fullName>
    </alternativeName>
</protein>
<dbReference type="PROSITE" id="PS51094">
    <property type="entry name" value="PTS_EIIA_TYPE_2"/>
    <property type="match status" value="1"/>
</dbReference>
<feature type="domain" description="PTS EIIB type-2" evidence="13">
    <location>
        <begin position="402"/>
        <end position="489"/>
    </location>
</feature>
<dbReference type="PANTHER" id="PTHR36203">
    <property type="entry name" value="ASCORBATE-SPECIFIC PTS SYSTEM EIIA COMPONENT"/>
    <property type="match status" value="1"/>
</dbReference>
<name>A0ABV5WDI1_9BACI</name>
<evidence type="ECO:0000256" key="11">
    <source>
        <dbReference type="ARBA" id="ARBA00042072"/>
    </source>
</evidence>
<evidence type="ECO:0000256" key="2">
    <source>
        <dbReference type="ARBA" id="ARBA00022448"/>
    </source>
</evidence>
<organism evidence="15 16">
    <name type="scientific">Ectobacillus funiculus</name>
    <dbReference type="NCBI Taxonomy" id="137993"/>
    <lineage>
        <taxon>Bacteria</taxon>
        <taxon>Bacillati</taxon>
        <taxon>Bacillota</taxon>
        <taxon>Bacilli</taxon>
        <taxon>Bacillales</taxon>
        <taxon>Bacillaceae</taxon>
        <taxon>Ectobacillus</taxon>
    </lineage>
</organism>
<dbReference type="PROSITE" id="PS51372">
    <property type="entry name" value="PRD_2"/>
    <property type="match status" value="2"/>
</dbReference>
<gene>
    <name evidence="15" type="ORF">ACFFMS_07870</name>
</gene>
<dbReference type="Gene3D" id="1.10.1790.10">
    <property type="entry name" value="PRD domain"/>
    <property type="match status" value="2"/>
</dbReference>
<evidence type="ECO:0000259" key="13">
    <source>
        <dbReference type="PROSITE" id="PS51099"/>
    </source>
</evidence>
<evidence type="ECO:0000256" key="4">
    <source>
        <dbReference type="ARBA" id="ARBA00022553"/>
    </source>
</evidence>
<dbReference type="Pfam" id="PF00359">
    <property type="entry name" value="PTS_EIIA_2"/>
    <property type="match status" value="1"/>
</dbReference>
<keyword evidence="7" id="KW-0418">Kinase</keyword>
<dbReference type="InterPro" id="IPR013011">
    <property type="entry name" value="PTS_EIIB_2"/>
</dbReference>
<comment type="function">
    <text evidence="9">The phosphoenolpyruvate-dependent sugar phosphotransferase system (sugar PTS), a major carbohydrate active transport system, catalyzes the phosphorylation of incoming sugar substrates concomitantly with their translocation across the cell membrane. The enzyme II UlaABC PTS system is involved in ascorbate transport.</text>
</comment>
<keyword evidence="2" id="KW-0813">Transport</keyword>
<dbReference type="PANTHER" id="PTHR36203:SF1">
    <property type="entry name" value="ASCORBATE-SPECIFIC PTS SYSTEM EIIA COMPONENT"/>
    <property type="match status" value="1"/>
</dbReference>
<keyword evidence="4" id="KW-0597">Phosphoprotein</keyword>
<evidence type="ECO:0000256" key="6">
    <source>
        <dbReference type="ARBA" id="ARBA00022683"/>
    </source>
</evidence>
<evidence type="ECO:0000256" key="8">
    <source>
        <dbReference type="ARBA" id="ARBA00023159"/>
    </source>
</evidence>
<dbReference type="PROSITE" id="PS51099">
    <property type="entry name" value="PTS_EIIB_TYPE_2"/>
    <property type="match status" value="1"/>
</dbReference>
<evidence type="ECO:0000259" key="12">
    <source>
        <dbReference type="PROSITE" id="PS51094"/>
    </source>
</evidence>
<evidence type="ECO:0000256" key="3">
    <source>
        <dbReference type="ARBA" id="ARBA00022490"/>
    </source>
</evidence>
<evidence type="ECO:0000256" key="10">
    <source>
        <dbReference type="ARBA" id="ARBA00041175"/>
    </source>
</evidence>